<dbReference type="InterPro" id="IPR011330">
    <property type="entry name" value="Glyco_hydro/deAcase_b/a-brl"/>
</dbReference>
<dbReference type="SUPFAM" id="SSF88713">
    <property type="entry name" value="Glycoside hydrolase/deacetylase"/>
    <property type="match status" value="1"/>
</dbReference>
<dbReference type="PANTHER" id="PTHR34216">
    <property type="match status" value="1"/>
</dbReference>
<dbReference type="GO" id="GO:0005576">
    <property type="term" value="C:extracellular region"/>
    <property type="evidence" value="ECO:0007669"/>
    <property type="project" value="UniProtKB-SubCell"/>
</dbReference>
<comment type="subcellular location">
    <subcellularLocation>
        <location evidence="1">Secreted</location>
    </subcellularLocation>
</comment>
<feature type="domain" description="NodB homology" evidence="3">
    <location>
        <begin position="63"/>
        <end position="266"/>
    </location>
</feature>
<dbReference type="HOGENOM" id="CLU_1044734_0_0_6"/>
<dbReference type="Gene3D" id="3.20.20.370">
    <property type="entry name" value="Glycoside hydrolase/deacetylase"/>
    <property type="match status" value="1"/>
</dbReference>
<evidence type="ECO:0000313" key="5">
    <source>
        <dbReference type="Proteomes" id="UP000000547"/>
    </source>
</evidence>
<organism evidence="4 5">
    <name type="scientific">Colwellia psychrerythraea (strain 34H / ATCC BAA-681)</name>
    <name type="common">Vibrio psychroerythus</name>
    <dbReference type="NCBI Taxonomy" id="167879"/>
    <lineage>
        <taxon>Bacteria</taxon>
        <taxon>Pseudomonadati</taxon>
        <taxon>Pseudomonadota</taxon>
        <taxon>Gammaproteobacteria</taxon>
        <taxon>Alteromonadales</taxon>
        <taxon>Colwelliaceae</taxon>
        <taxon>Colwellia</taxon>
    </lineage>
</organism>
<dbReference type="AlphaFoldDB" id="Q47ZZ6"/>
<reference evidence="4" key="1">
    <citation type="journal article" date="2005" name="Proc. Natl. Acad. Sci. U.S.A.">
        <title>The psychrophilic lifestyle as revealed by the genome sequence of Colwellia psychrerythraea 34H through genomic and proteomic analyses.</title>
        <authorList>
            <person name="Methe B.A."/>
            <person name="Nelson K.E."/>
            <person name="Deming J.W."/>
            <person name="Momen B."/>
            <person name="Melamud E."/>
            <person name="Zhang X."/>
            <person name="Moult J."/>
            <person name="Madupu R."/>
            <person name="Nelson W.C."/>
            <person name="Dodson R.J."/>
            <person name="Brinkac L.M."/>
            <person name="Daugherty S.C."/>
            <person name="Durkin A.S."/>
            <person name="DeBoy R.T."/>
            <person name="Kolonay J.F."/>
            <person name="Sullivan S.A."/>
            <person name="Zhou L."/>
            <person name="Davidsen T.M."/>
            <person name="Wu M."/>
            <person name="Huston A.L."/>
            <person name="Lewis M."/>
            <person name="Weaver B."/>
            <person name="Weidman J.F."/>
            <person name="Khouri H."/>
            <person name="Utterback T.R."/>
            <person name="Feldblyum T.V."/>
            <person name="Fraser C.M."/>
        </authorList>
    </citation>
    <scope>NUCLEOTIDE SEQUENCE [LARGE SCALE GENOMIC DNA]</scope>
    <source>
        <strain evidence="4">34H</strain>
    </source>
</reference>
<dbReference type="CDD" id="cd10918">
    <property type="entry name" value="CE4_NodB_like_5s_6s"/>
    <property type="match status" value="1"/>
</dbReference>
<gene>
    <name evidence="4" type="ordered locus">CPS_2923</name>
</gene>
<sequence length="266" mass="30640">MMKQQPRIYMLHRVIEHYDEDDYYFQRKTAISWNKFIELLDLIEMNSWKTKPISNITMGFTDQDVFITFDDGYEDNCNALDELIRRGMTATVFPVKDFSLTGFSPIDDMAQHVMASNDITPSLLQSLLGGRIKKLLRGMSALRYRYYRKHWFSITIDADNSDLFMSEQQLKRYCAQGIELGIHGRSHRAFINLTSSELYSELIGSLNWLKSLGSMSAVSICFPHGKHNEQVIKLSQSVGQILLGVDCDTLDSAVLRRVHVTEDYNV</sequence>
<protein>
    <submittedName>
        <fullName evidence="4">Polysaccharide deacetylase family protein</fullName>
    </submittedName>
</protein>
<accession>Q47ZZ6</accession>
<proteinExistence type="predicted"/>
<dbReference type="KEGG" id="cps:CPS_2923"/>
<dbReference type="InterPro" id="IPR051398">
    <property type="entry name" value="Polysacch_Deacetylase"/>
</dbReference>
<keyword evidence="2" id="KW-0732">Signal</keyword>
<evidence type="ECO:0000256" key="2">
    <source>
        <dbReference type="ARBA" id="ARBA00022729"/>
    </source>
</evidence>
<dbReference type="RefSeq" id="WP_011043715.1">
    <property type="nucleotide sequence ID" value="NC_003910.7"/>
</dbReference>
<dbReference type="STRING" id="167879.CPS_2923"/>
<dbReference type="PANTHER" id="PTHR34216:SF3">
    <property type="entry name" value="POLY-BETA-1,6-N-ACETYL-D-GLUCOSAMINE N-DEACETYLASE"/>
    <property type="match status" value="1"/>
</dbReference>
<dbReference type="PROSITE" id="PS51677">
    <property type="entry name" value="NODB"/>
    <property type="match status" value="1"/>
</dbReference>
<dbReference type="EMBL" id="CP000083">
    <property type="protein sequence ID" value="AAZ24197.1"/>
    <property type="molecule type" value="Genomic_DNA"/>
</dbReference>
<name>Q47ZZ6_COLP3</name>
<dbReference type="Pfam" id="PF01522">
    <property type="entry name" value="Polysacc_deac_1"/>
    <property type="match status" value="1"/>
</dbReference>
<dbReference type="GO" id="GO:0016810">
    <property type="term" value="F:hydrolase activity, acting on carbon-nitrogen (but not peptide) bonds"/>
    <property type="evidence" value="ECO:0007669"/>
    <property type="project" value="InterPro"/>
</dbReference>
<dbReference type="GO" id="GO:0005975">
    <property type="term" value="P:carbohydrate metabolic process"/>
    <property type="evidence" value="ECO:0007669"/>
    <property type="project" value="InterPro"/>
</dbReference>
<evidence type="ECO:0000256" key="1">
    <source>
        <dbReference type="ARBA" id="ARBA00004613"/>
    </source>
</evidence>
<evidence type="ECO:0000259" key="3">
    <source>
        <dbReference type="PROSITE" id="PS51677"/>
    </source>
</evidence>
<dbReference type="Proteomes" id="UP000000547">
    <property type="component" value="Chromosome"/>
</dbReference>
<evidence type="ECO:0000313" key="4">
    <source>
        <dbReference type="EMBL" id="AAZ24197.1"/>
    </source>
</evidence>
<dbReference type="InterPro" id="IPR002509">
    <property type="entry name" value="NODB_dom"/>
</dbReference>